<proteinExistence type="inferred from homology"/>
<keyword evidence="6 14" id="KW-0436">Ligase</keyword>
<evidence type="ECO:0000256" key="5">
    <source>
        <dbReference type="ARBA" id="ARBA00022490"/>
    </source>
</evidence>
<dbReference type="GO" id="GO:0006432">
    <property type="term" value="P:phenylalanyl-tRNA aminoacylation"/>
    <property type="evidence" value="ECO:0007669"/>
    <property type="project" value="InterPro"/>
</dbReference>
<evidence type="ECO:0000256" key="6">
    <source>
        <dbReference type="ARBA" id="ARBA00022598"/>
    </source>
</evidence>
<comment type="subcellular location">
    <subcellularLocation>
        <location evidence="2">Cytoplasm</location>
    </subcellularLocation>
</comment>
<dbReference type="InterPro" id="IPR005146">
    <property type="entry name" value="B3/B4_tRNA-bd"/>
</dbReference>
<dbReference type="KEGG" id="ndv:NDEV_1756"/>
<protein>
    <recommendedName>
        <fullName evidence="4">phenylalanine--tRNA ligase</fullName>
        <ecNumber evidence="4">6.1.1.20</ecNumber>
    </recommendedName>
</protein>
<dbReference type="Gene3D" id="3.30.56.10">
    <property type="match status" value="2"/>
</dbReference>
<evidence type="ECO:0000259" key="13">
    <source>
        <dbReference type="PROSITE" id="PS51483"/>
    </source>
</evidence>
<dbReference type="GO" id="GO:0005524">
    <property type="term" value="F:ATP binding"/>
    <property type="evidence" value="ECO:0007669"/>
    <property type="project" value="UniProtKB-KW"/>
</dbReference>
<comment type="similarity">
    <text evidence="3">Belongs to the phenylalanyl-tRNA synthetase beta subunit family. Type 2 subfamily.</text>
</comment>
<feature type="domain" description="B5" evidence="13">
    <location>
        <begin position="270"/>
        <end position="345"/>
    </location>
</feature>
<dbReference type="InterPro" id="IPR020825">
    <property type="entry name" value="Phe-tRNA_synthase-like_B3/B4"/>
</dbReference>
<evidence type="ECO:0000256" key="2">
    <source>
        <dbReference type="ARBA" id="ARBA00004496"/>
    </source>
</evidence>
<evidence type="ECO:0000256" key="4">
    <source>
        <dbReference type="ARBA" id="ARBA00012814"/>
    </source>
</evidence>
<dbReference type="InterPro" id="IPR005147">
    <property type="entry name" value="tRNA_synthase_B5-dom"/>
</dbReference>
<evidence type="ECO:0000256" key="10">
    <source>
        <dbReference type="ARBA" id="ARBA00022842"/>
    </source>
</evidence>
<organism evidence="14 15">
    <name type="scientific">Nitrosotalea devaniterrae</name>
    <dbReference type="NCBI Taxonomy" id="1078905"/>
    <lineage>
        <taxon>Archaea</taxon>
        <taxon>Nitrososphaerota</taxon>
        <taxon>Nitrososphaeria</taxon>
        <taxon>Nitrosotaleales</taxon>
        <taxon>Nitrosotaleaceae</taxon>
        <taxon>Nitrosotalea</taxon>
    </lineage>
</organism>
<keyword evidence="8" id="KW-0547">Nucleotide-binding</keyword>
<dbReference type="InterPro" id="IPR045864">
    <property type="entry name" value="aa-tRNA-synth_II/BPL/LPL"/>
</dbReference>
<keyword evidence="7" id="KW-0479">Metal-binding</keyword>
<dbReference type="GO" id="GO:0000287">
    <property type="term" value="F:magnesium ion binding"/>
    <property type="evidence" value="ECO:0007669"/>
    <property type="project" value="InterPro"/>
</dbReference>
<dbReference type="Gene3D" id="3.30.930.10">
    <property type="entry name" value="Bira Bifunctional Protein, Domain 2"/>
    <property type="match status" value="1"/>
</dbReference>
<dbReference type="EMBL" id="LN890280">
    <property type="protein sequence ID" value="CUR52518.1"/>
    <property type="molecule type" value="Genomic_DNA"/>
</dbReference>
<dbReference type="Gene3D" id="3.50.40.10">
    <property type="entry name" value="Phenylalanyl-trna Synthetase, Chain B, domain 3"/>
    <property type="match status" value="1"/>
</dbReference>
<gene>
    <name evidence="14" type="ORF">NDEV_1756</name>
</gene>
<accession>A0A128A597</accession>
<evidence type="ECO:0000313" key="14">
    <source>
        <dbReference type="EMBL" id="CUR52518.1"/>
    </source>
</evidence>
<keyword evidence="12 14" id="KW-0030">Aminoacyl-tRNA synthetase</keyword>
<name>A0A128A597_9ARCH</name>
<dbReference type="NCBIfam" id="TIGR00471">
    <property type="entry name" value="pheT_arch"/>
    <property type="match status" value="1"/>
</dbReference>
<dbReference type="Proteomes" id="UP000196239">
    <property type="component" value="Chromosome 1"/>
</dbReference>
<keyword evidence="10" id="KW-0460">Magnesium</keyword>
<comment type="cofactor">
    <cofactor evidence="1">
        <name>Mg(2+)</name>
        <dbReference type="ChEBI" id="CHEBI:18420"/>
    </cofactor>
</comment>
<evidence type="ECO:0000256" key="1">
    <source>
        <dbReference type="ARBA" id="ARBA00001946"/>
    </source>
</evidence>
<dbReference type="InterPro" id="IPR004531">
    <property type="entry name" value="Phe-tRNA-synth_IIc_bsu_arc_euk"/>
</dbReference>
<evidence type="ECO:0000256" key="9">
    <source>
        <dbReference type="ARBA" id="ARBA00022840"/>
    </source>
</evidence>
<dbReference type="SMART" id="SM00874">
    <property type="entry name" value="B5"/>
    <property type="match status" value="2"/>
</dbReference>
<evidence type="ECO:0000256" key="11">
    <source>
        <dbReference type="ARBA" id="ARBA00022917"/>
    </source>
</evidence>
<dbReference type="InterPro" id="IPR045060">
    <property type="entry name" value="Phe-tRNA-ligase_IIc_bsu"/>
</dbReference>
<dbReference type="CDD" id="cd00769">
    <property type="entry name" value="PheRS_beta_core"/>
    <property type="match status" value="1"/>
</dbReference>
<keyword evidence="15" id="KW-1185">Reference proteome</keyword>
<dbReference type="GO" id="GO:0004826">
    <property type="term" value="F:phenylalanine-tRNA ligase activity"/>
    <property type="evidence" value="ECO:0007669"/>
    <property type="project" value="UniProtKB-EC"/>
</dbReference>
<dbReference type="PANTHER" id="PTHR10947:SF0">
    <property type="entry name" value="PHENYLALANINE--TRNA LIGASE BETA SUBUNIT"/>
    <property type="match status" value="1"/>
</dbReference>
<dbReference type="AlphaFoldDB" id="A0A128A597"/>
<evidence type="ECO:0000256" key="8">
    <source>
        <dbReference type="ARBA" id="ARBA00022741"/>
    </source>
</evidence>
<sequence length="545" mass="60446">MPVVTLYFDRVKKILGRNVPKAKLVETLPFIGLDIEDETADHINVEYSPNRPDYSTDYGIITGLQGLLGIKLGMPTLKIKNGKNAIKATPTVSKVRPYVTAIEARNGKLDDETIRQIITMQEDLHNGLGRRRKKASIGIHDLEKIKFPLYYKTVTQEHSFIPLESDVSMTVKDILEKTETGKKYKHILEGHSKIPIIVDSDGKTISLPPIVNAKLTEMNVKTRNLLVEVTATDKNAAEGVLAVVANTLQIAGFELYSVKVTGAGNSTPVLKSRDLVLEPELVNKTLGIEISNQVIVKSLKKSRLDAKLRGKKIVCSIPRYRTDIFGVMDLVEEVALGYGIQNLAPTMPESVSAGERNRTTKTLETVRQIMVGLGYLEVMNFELTSKEILYEKTNKDSSKIISVADSKSQEHIILRDALLPGMMEVLSRNIHESYPQKIFEIGTIFEKGSSINEVVHLACLSSHKDVNFTEVKSVLQSLLKTGFNLTCDTIPQKEPMFVDGRTGSIVISGKKLGALGEIDPKIIDTFKLRMPVSGFEMRLTGLIFD</sequence>
<keyword evidence="9" id="KW-0067">ATP-binding</keyword>
<dbReference type="SMART" id="SM00873">
    <property type="entry name" value="B3_4"/>
    <property type="match status" value="1"/>
</dbReference>
<keyword evidence="11" id="KW-0648">Protein biosynthesis</keyword>
<dbReference type="GO" id="GO:0009328">
    <property type="term" value="C:phenylalanine-tRNA ligase complex"/>
    <property type="evidence" value="ECO:0007669"/>
    <property type="project" value="TreeGrafter"/>
</dbReference>
<evidence type="ECO:0000313" key="15">
    <source>
        <dbReference type="Proteomes" id="UP000196239"/>
    </source>
</evidence>
<reference evidence="15" key="1">
    <citation type="submission" date="2015-10" db="EMBL/GenBank/DDBJ databases">
        <authorList>
            <person name="Lehtovirta-Morley L.E."/>
            <person name="Vieille C."/>
        </authorList>
    </citation>
    <scope>NUCLEOTIDE SEQUENCE [LARGE SCALE GENOMIC DNA]</scope>
</reference>
<evidence type="ECO:0000256" key="3">
    <source>
        <dbReference type="ARBA" id="ARBA00007438"/>
    </source>
</evidence>
<dbReference type="SUPFAM" id="SSF46955">
    <property type="entry name" value="Putative DNA-binding domain"/>
    <property type="match status" value="2"/>
</dbReference>
<dbReference type="InterPro" id="IPR041616">
    <property type="entry name" value="PheRS_beta_core"/>
</dbReference>
<dbReference type="SUPFAM" id="SSF55681">
    <property type="entry name" value="Class II aaRS and biotin synthetases"/>
    <property type="match status" value="1"/>
</dbReference>
<dbReference type="EC" id="6.1.1.20" evidence="4"/>
<dbReference type="Pfam" id="PF03484">
    <property type="entry name" value="B5"/>
    <property type="match status" value="1"/>
</dbReference>
<dbReference type="GO" id="GO:0003723">
    <property type="term" value="F:RNA binding"/>
    <property type="evidence" value="ECO:0007669"/>
    <property type="project" value="InterPro"/>
</dbReference>
<evidence type="ECO:0000256" key="7">
    <source>
        <dbReference type="ARBA" id="ARBA00022723"/>
    </source>
</evidence>
<dbReference type="PANTHER" id="PTHR10947">
    <property type="entry name" value="PHENYLALANYL-TRNA SYNTHETASE BETA CHAIN AND LEUCINE-RICH REPEAT-CONTAINING PROTEIN 47"/>
    <property type="match status" value="1"/>
</dbReference>
<evidence type="ECO:0000256" key="12">
    <source>
        <dbReference type="ARBA" id="ARBA00023146"/>
    </source>
</evidence>
<dbReference type="Pfam" id="PF17759">
    <property type="entry name" value="tRNA_synthFbeta"/>
    <property type="match status" value="1"/>
</dbReference>
<dbReference type="PROSITE" id="PS51483">
    <property type="entry name" value="B5"/>
    <property type="match status" value="1"/>
</dbReference>
<dbReference type="InterPro" id="IPR009061">
    <property type="entry name" value="DNA-bd_dom_put_sf"/>
</dbReference>
<keyword evidence="5" id="KW-0963">Cytoplasm</keyword>